<dbReference type="GO" id="GO:0000245">
    <property type="term" value="P:spliceosomal complex assembly"/>
    <property type="evidence" value="ECO:0007669"/>
    <property type="project" value="TreeGrafter"/>
</dbReference>
<keyword evidence="2" id="KW-0723">Serine/threonine-protein kinase</keyword>
<proteinExistence type="predicted"/>
<evidence type="ECO:0000256" key="7">
    <source>
        <dbReference type="ARBA" id="ARBA00047899"/>
    </source>
</evidence>
<dbReference type="GO" id="GO:0005524">
    <property type="term" value="F:ATP binding"/>
    <property type="evidence" value="ECO:0007669"/>
    <property type="project" value="UniProtKB-UniRule"/>
</dbReference>
<dbReference type="EC" id="2.7.11.1" evidence="1"/>
<evidence type="ECO:0000256" key="9">
    <source>
        <dbReference type="PROSITE-ProRule" id="PRU10141"/>
    </source>
</evidence>
<evidence type="ECO:0000256" key="1">
    <source>
        <dbReference type="ARBA" id="ARBA00012513"/>
    </source>
</evidence>
<sequence>MSTLSPYNLLASRYKARLMVHSLSGPDKAENHSTRSNTCSQDLIDFRSAVTNGPRPVQSALGTSTSSTPDAMDRLTTEPRSNLLHDQERILSYRPGGYHPVCLGDTFKNKRYKVVHKLGWGGFSTVWLARDTFLQTWAALKIEKADTLRPFAELVNLQSIRQNCASDHFVRFLDSFVHKGPNGSHQCVVTELLGPSVDRVVADYHAGGERLDAQVILHVTKQLLQAIYSLHEAGYAHGAIGNALLDIIGHPKTAALVHIHDSPISPSMPKQLVCSVGWDEWVDEDEEGIRLIDWGESFEHGREPSRLAQPGQLKAPKTIFTGRFDHRVDRSSGRKNGNV</sequence>
<dbReference type="SMART" id="SM00220">
    <property type="entry name" value="S_TKc"/>
    <property type="match status" value="1"/>
</dbReference>
<evidence type="ECO:0000256" key="5">
    <source>
        <dbReference type="ARBA" id="ARBA00022777"/>
    </source>
</evidence>
<dbReference type="GO" id="GO:0050684">
    <property type="term" value="P:regulation of mRNA processing"/>
    <property type="evidence" value="ECO:0007669"/>
    <property type="project" value="TreeGrafter"/>
</dbReference>
<keyword evidence="5" id="KW-0418">Kinase</keyword>
<dbReference type="OMA" id="RTGCMIY"/>
<dbReference type="OrthoDB" id="5979581at2759"/>
<dbReference type="PROSITE" id="PS50011">
    <property type="entry name" value="PROTEIN_KINASE_DOM"/>
    <property type="match status" value="1"/>
</dbReference>
<dbReference type="PROSITE" id="PS00107">
    <property type="entry name" value="PROTEIN_KINASE_ATP"/>
    <property type="match status" value="1"/>
</dbReference>
<dbReference type="Gene3D" id="1.10.510.10">
    <property type="entry name" value="Transferase(Phosphotransferase) domain 1"/>
    <property type="match status" value="1"/>
</dbReference>
<evidence type="ECO:0000313" key="12">
    <source>
        <dbReference type="EMBL" id="EFY87937.1"/>
    </source>
</evidence>
<dbReference type="Gene3D" id="3.30.200.20">
    <property type="entry name" value="Phosphorylase Kinase, domain 1"/>
    <property type="match status" value="1"/>
</dbReference>
<keyword evidence="3" id="KW-0808">Transferase</keyword>
<keyword evidence="6 9" id="KW-0067">ATP-binding</keyword>
<reference evidence="12 13" key="1">
    <citation type="journal article" date="2011" name="PLoS Genet.">
        <title>Genome sequencing and comparative transcriptomics of the model entomopathogenic fungi Metarhizium anisopliae and M. acridum.</title>
        <authorList>
            <person name="Gao Q."/>
            <person name="Jin K."/>
            <person name="Ying S.H."/>
            <person name="Zhang Y."/>
            <person name="Xiao G."/>
            <person name="Shang Y."/>
            <person name="Duan Z."/>
            <person name="Hu X."/>
            <person name="Xie X.Q."/>
            <person name="Zhou G."/>
            <person name="Peng G."/>
            <person name="Luo Z."/>
            <person name="Huang W."/>
            <person name="Wang B."/>
            <person name="Fang W."/>
            <person name="Wang S."/>
            <person name="Zhong Y."/>
            <person name="Ma L.J."/>
            <person name="St Leger R.J."/>
            <person name="Zhao G.P."/>
            <person name="Pei Y."/>
            <person name="Feng M.G."/>
            <person name="Xia Y."/>
            <person name="Wang C."/>
        </authorList>
    </citation>
    <scope>NUCLEOTIDE SEQUENCE [LARGE SCALE GENOMIC DNA]</scope>
    <source>
        <strain evidence="12 13">CQMa 102</strain>
    </source>
</reference>
<gene>
    <name evidence="12" type="ORF">MAC_06064</name>
</gene>
<evidence type="ECO:0000256" key="4">
    <source>
        <dbReference type="ARBA" id="ARBA00022741"/>
    </source>
</evidence>
<dbReference type="SUPFAM" id="SSF56112">
    <property type="entry name" value="Protein kinase-like (PK-like)"/>
    <property type="match status" value="1"/>
</dbReference>
<dbReference type="InterPro" id="IPR051334">
    <property type="entry name" value="SRPK"/>
</dbReference>
<evidence type="ECO:0000313" key="13">
    <source>
        <dbReference type="Proteomes" id="UP000002499"/>
    </source>
</evidence>
<dbReference type="InParanoid" id="E9E866"/>
<evidence type="ECO:0000256" key="3">
    <source>
        <dbReference type="ARBA" id="ARBA00022679"/>
    </source>
</evidence>
<accession>E9E866</accession>
<dbReference type="PANTHER" id="PTHR47634:SF9">
    <property type="entry name" value="PROTEIN KINASE DOMAIN-CONTAINING PROTEIN-RELATED"/>
    <property type="match status" value="1"/>
</dbReference>
<feature type="binding site" evidence="9">
    <location>
        <position position="141"/>
    </location>
    <ligand>
        <name>ATP</name>
        <dbReference type="ChEBI" id="CHEBI:30616"/>
    </ligand>
</feature>
<feature type="compositionally biased region" description="Polar residues" evidence="10">
    <location>
        <begin position="60"/>
        <end position="69"/>
    </location>
</feature>
<comment type="catalytic activity">
    <reaction evidence="8">
        <text>L-seryl-[protein] + ATP = O-phospho-L-seryl-[protein] + ADP + H(+)</text>
        <dbReference type="Rhea" id="RHEA:17989"/>
        <dbReference type="Rhea" id="RHEA-COMP:9863"/>
        <dbReference type="Rhea" id="RHEA-COMP:11604"/>
        <dbReference type="ChEBI" id="CHEBI:15378"/>
        <dbReference type="ChEBI" id="CHEBI:29999"/>
        <dbReference type="ChEBI" id="CHEBI:30616"/>
        <dbReference type="ChEBI" id="CHEBI:83421"/>
        <dbReference type="ChEBI" id="CHEBI:456216"/>
        <dbReference type="EC" id="2.7.11.1"/>
    </reaction>
</comment>
<comment type="catalytic activity">
    <reaction evidence="7">
        <text>L-threonyl-[protein] + ATP = O-phospho-L-threonyl-[protein] + ADP + H(+)</text>
        <dbReference type="Rhea" id="RHEA:46608"/>
        <dbReference type="Rhea" id="RHEA-COMP:11060"/>
        <dbReference type="Rhea" id="RHEA-COMP:11605"/>
        <dbReference type="ChEBI" id="CHEBI:15378"/>
        <dbReference type="ChEBI" id="CHEBI:30013"/>
        <dbReference type="ChEBI" id="CHEBI:30616"/>
        <dbReference type="ChEBI" id="CHEBI:61977"/>
        <dbReference type="ChEBI" id="CHEBI:456216"/>
        <dbReference type="EC" id="2.7.11.1"/>
    </reaction>
</comment>
<dbReference type="eggNOG" id="KOG1290">
    <property type="taxonomic scope" value="Eukaryota"/>
</dbReference>
<dbReference type="InterPro" id="IPR017441">
    <property type="entry name" value="Protein_kinase_ATP_BS"/>
</dbReference>
<evidence type="ECO:0000256" key="2">
    <source>
        <dbReference type="ARBA" id="ARBA00022527"/>
    </source>
</evidence>
<feature type="region of interest" description="Disordered" evidence="10">
    <location>
        <begin position="51"/>
        <end position="74"/>
    </location>
</feature>
<dbReference type="AlphaFoldDB" id="E9E866"/>
<dbReference type="HOGENOM" id="CLU_000288_81_2_1"/>
<dbReference type="InterPro" id="IPR000719">
    <property type="entry name" value="Prot_kinase_dom"/>
</dbReference>
<protein>
    <recommendedName>
        <fullName evidence="1">non-specific serine/threonine protein kinase</fullName>
        <ecNumber evidence="1">2.7.11.1</ecNumber>
    </recommendedName>
</protein>
<evidence type="ECO:0000256" key="8">
    <source>
        <dbReference type="ARBA" id="ARBA00048679"/>
    </source>
</evidence>
<dbReference type="InterPro" id="IPR011009">
    <property type="entry name" value="Kinase-like_dom_sf"/>
</dbReference>
<dbReference type="GO" id="GO:0004674">
    <property type="term" value="F:protein serine/threonine kinase activity"/>
    <property type="evidence" value="ECO:0007669"/>
    <property type="project" value="UniProtKB-KW"/>
</dbReference>
<organism evidence="13">
    <name type="scientific">Metarhizium acridum (strain CQMa 102)</name>
    <dbReference type="NCBI Taxonomy" id="655827"/>
    <lineage>
        <taxon>Eukaryota</taxon>
        <taxon>Fungi</taxon>
        <taxon>Dikarya</taxon>
        <taxon>Ascomycota</taxon>
        <taxon>Pezizomycotina</taxon>
        <taxon>Sordariomycetes</taxon>
        <taxon>Hypocreomycetidae</taxon>
        <taxon>Hypocreales</taxon>
        <taxon>Clavicipitaceae</taxon>
        <taxon>Metarhizium</taxon>
    </lineage>
</organism>
<dbReference type="EMBL" id="GL698519">
    <property type="protein sequence ID" value="EFY87937.1"/>
    <property type="molecule type" value="Genomic_DNA"/>
</dbReference>
<name>E9E866_METAQ</name>
<feature type="domain" description="Protein kinase" evidence="11">
    <location>
        <begin position="112"/>
        <end position="339"/>
    </location>
</feature>
<keyword evidence="4 9" id="KW-0547">Nucleotide-binding</keyword>
<dbReference type="Proteomes" id="UP000002499">
    <property type="component" value="Unassembled WGS sequence"/>
</dbReference>
<dbReference type="STRING" id="655827.E9E866"/>
<evidence type="ECO:0000259" key="11">
    <source>
        <dbReference type="PROSITE" id="PS50011"/>
    </source>
</evidence>
<dbReference type="PANTHER" id="PTHR47634">
    <property type="entry name" value="PROTEIN KINASE DOMAIN-CONTAINING PROTEIN-RELATED"/>
    <property type="match status" value="1"/>
</dbReference>
<keyword evidence="13" id="KW-1185">Reference proteome</keyword>
<evidence type="ECO:0000256" key="10">
    <source>
        <dbReference type="SAM" id="MobiDB-lite"/>
    </source>
</evidence>
<evidence type="ECO:0000256" key="6">
    <source>
        <dbReference type="ARBA" id="ARBA00022840"/>
    </source>
</evidence>